<name>A0ABS8UPN9_DATST</name>
<sequence length="327" mass="37329">MGDFYITFNEKCVIRAEAQFDEESFQTICPDIYNHIGMRDWGQFTLPVDPYFPELVWELYASYRERKQLMKLEDRTKAFLRLTSVWVQGKEVKVTLEAINSLYWEEPISPHPILRKKKEDKANQFQWLAHIISQGQPQWAVSKGLIIEVPIEVVIFLACIMKHVHINVGEISADQFRLKVKQQATIFPFPSLVSMLCLRAECPLWLSFDKTIKVHGVITLDTKTNKEATMLKRARYLGNMTPPSPVASPHIATTPTNADTSQTSPPPDLLNIAQRAKMHENQFVQLAKAIPSMIQSALKKALQPAKDKLTHLCSKVDVIESEVTTLQ</sequence>
<dbReference type="EMBL" id="JACEIK010002265">
    <property type="protein sequence ID" value="MCD9560091.1"/>
    <property type="molecule type" value="Genomic_DNA"/>
</dbReference>
<feature type="domain" description="Putative plant transposon protein" evidence="2">
    <location>
        <begin position="39"/>
        <end position="203"/>
    </location>
</feature>
<keyword evidence="4" id="KW-1185">Reference proteome</keyword>
<dbReference type="InterPro" id="IPR046796">
    <property type="entry name" value="Transposase_32_dom"/>
</dbReference>
<dbReference type="Proteomes" id="UP000823775">
    <property type="component" value="Unassembled WGS sequence"/>
</dbReference>
<evidence type="ECO:0000259" key="2">
    <source>
        <dbReference type="Pfam" id="PF20167"/>
    </source>
</evidence>
<feature type="compositionally biased region" description="Polar residues" evidence="1">
    <location>
        <begin position="251"/>
        <end position="263"/>
    </location>
</feature>
<organism evidence="3 4">
    <name type="scientific">Datura stramonium</name>
    <name type="common">Jimsonweed</name>
    <name type="synonym">Common thornapple</name>
    <dbReference type="NCBI Taxonomy" id="4076"/>
    <lineage>
        <taxon>Eukaryota</taxon>
        <taxon>Viridiplantae</taxon>
        <taxon>Streptophyta</taxon>
        <taxon>Embryophyta</taxon>
        <taxon>Tracheophyta</taxon>
        <taxon>Spermatophyta</taxon>
        <taxon>Magnoliopsida</taxon>
        <taxon>eudicotyledons</taxon>
        <taxon>Gunneridae</taxon>
        <taxon>Pentapetalae</taxon>
        <taxon>asterids</taxon>
        <taxon>lamiids</taxon>
        <taxon>Solanales</taxon>
        <taxon>Solanaceae</taxon>
        <taxon>Solanoideae</taxon>
        <taxon>Datureae</taxon>
        <taxon>Datura</taxon>
    </lineage>
</organism>
<proteinExistence type="predicted"/>
<accession>A0ABS8UPN9</accession>
<evidence type="ECO:0000256" key="1">
    <source>
        <dbReference type="SAM" id="MobiDB-lite"/>
    </source>
</evidence>
<evidence type="ECO:0000313" key="4">
    <source>
        <dbReference type="Proteomes" id="UP000823775"/>
    </source>
</evidence>
<comment type="caution">
    <text evidence="3">The sequence shown here is derived from an EMBL/GenBank/DDBJ whole genome shotgun (WGS) entry which is preliminary data.</text>
</comment>
<dbReference type="Pfam" id="PF20167">
    <property type="entry name" value="Transposase_32"/>
    <property type="match status" value="1"/>
</dbReference>
<gene>
    <name evidence="3" type="ORF">HAX54_018533</name>
</gene>
<evidence type="ECO:0000313" key="3">
    <source>
        <dbReference type="EMBL" id="MCD9560091.1"/>
    </source>
</evidence>
<protein>
    <recommendedName>
        <fullName evidence="2">Putative plant transposon protein domain-containing protein</fullName>
    </recommendedName>
</protein>
<reference evidence="3 4" key="1">
    <citation type="journal article" date="2021" name="BMC Genomics">
        <title>Datura genome reveals duplications of psychoactive alkaloid biosynthetic genes and high mutation rate following tissue culture.</title>
        <authorList>
            <person name="Rajewski A."/>
            <person name="Carter-House D."/>
            <person name="Stajich J."/>
            <person name="Litt A."/>
        </authorList>
    </citation>
    <scope>NUCLEOTIDE SEQUENCE [LARGE SCALE GENOMIC DNA]</scope>
    <source>
        <strain evidence="3">AR-01</strain>
    </source>
</reference>
<feature type="region of interest" description="Disordered" evidence="1">
    <location>
        <begin position="242"/>
        <end position="267"/>
    </location>
</feature>